<dbReference type="Proteomes" id="UP001139477">
    <property type="component" value="Unassembled WGS sequence"/>
</dbReference>
<evidence type="ECO:0000313" key="3">
    <source>
        <dbReference type="EMBL" id="MCP1168736.1"/>
    </source>
</evidence>
<accession>A0A9X2JRH9</accession>
<organism evidence="3 4">
    <name type="scientific">Limimaricola litoreus</name>
    <dbReference type="NCBI Taxonomy" id="2955316"/>
    <lineage>
        <taxon>Bacteria</taxon>
        <taxon>Pseudomonadati</taxon>
        <taxon>Pseudomonadota</taxon>
        <taxon>Alphaproteobacteria</taxon>
        <taxon>Rhodobacterales</taxon>
        <taxon>Paracoccaceae</taxon>
        <taxon>Limimaricola</taxon>
    </lineage>
</organism>
<proteinExistence type="predicted"/>
<evidence type="ECO:0000256" key="1">
    <source>
        <dbReference type="SAM" id="MobiDB-lite"/>
    </source>
</evidence>
<dbReference type="RefSeq" id="WP_253331763.1">
    <property type="nucleotide sequence ID" value="NZ_JAMYXC010000136.1"/>
</dbReference>
<gene>
    <name evidence="3" type="ORF">NHG85_09405</name>
</gene>
<dbReference type="EMBL" id="JAMYXC010000136">
    <property type="protein sequence ID" value="MCP1168736.1"/>
    <property type="molecule type" value="Genomic_DNA"/>
</dbReference>
<feature type="region of interest" description="Disordered" evidence="1">
    <location>
        <begin position="22"/>
        <end position="51"/>
    </location>
</feature>
<protein>
    <submittedName>
        <fullName evidence="3">Uncharacterized protein</fullName>
    </submittedName>
</protein>
<reference evidence="3" key="1">
    <citation type="submission" date="2022-06" db="EMBL/GenBank/DDBJ databases">
        <title>Limimaricola sediminis sp. nov., isolated from an intertidal sediment.</title>
        <authorList>
            <person name="Shao X."/>
        </authorList>
    </citation>
    <scope>NUCLEOTIDE SEQUENCE</scope>
    <source>
        <strain evidence="3">ASW11-118</strain>
    </source>
</reference>
<name>A0A9X2JRH9_9RHOB</name>
<dbReference type="AlphaFoldDB" id="A0A9X2JRH9"/>
<feature type="chain" id="PRO_5040806643" evidence="2">
    <location>
        <begin position="23"/>
        <end position="88"/>
    </location>
</feature>
<sequence>MRLLFPTIAAIAALASASTALAGPGCGGRSHDVTASTGMSPVPDAGKAMSEMAQAPEHATGDETRWADVLAFLDATAPEDAPPGTTLR</sequence>
<evidence type="ECO:0000256" key="2">
    <source>
        <dbReference type="SAM" id="SignalP"/>
    </source>
</evidence>
<keyword evidence="2" id="KW-0732">Signal</keyword>
<comment type="caution">
    <text evidence="3">The sequence shown here is derived from an EMBL/GenBank/DDBJ whole genome shotgun (WGS) entry which is preliminary data.</text>
</comment>
<evidence type="ECO:0000313" key="4">
    <source>
        <dbReference type="Proteomes" id="UP001139477"/>
    </source>
</evidence>
<keyword evidence="4" id="KW-1185">Reference proteome</keyword>
<feature type="signal peptide" evidence="2">
    <location>
        <begin position="1"/>
        <end position="22"/>
    </location>
</feature>